<proteinExistence type="predicted"/>
<dbReference type="AlphaFoldDB" id="A0A0F8XGA0"/>
<gene>
    <name evidence="1" type="ORF">LCGC14_2949630</name>
</gene>
<dbReference type="EMBL" id="LAZR01059395">
    <property type="protein sequence ID" value="KKK67883.1"/>
    <property type="molecule type" value="Genomic_DNA"/>
</dbReference>
<protein>
    <submittedName>
        <fullName evidence="1">Uncharacterized protein</fullName>
    </submittedName>
</protein>
<evidence type="ECO:0000313" key="1">
    <source>
        <dbReference type="EMBL" id="KKK67883.1"/>
    </source>
</evidence>
<accession>A0A0F8XGA0</accession>
<sequence length="134" mass="15269">METQNIRRDRADTCDLEGSECDHWDWHERLVEDGIDFRTPHGCVFASHAEVVCDQRNDEHTPGNPHPIGMYPIHYSSGELHDAWEEGYHARDDVVTELLEALRTMIEAVNAEEYGRAWRVGNSNGHDAIAKAKS</sequence>
<organism evidence="1">
    <name type="scientific">marine sediment metagenome</name>
    <dbReference type="NCBI Taxonomy" id="412755"/>
    <lineage>
        <taxon>unclassified sequences</taxon>
        <taxon>metagenomes</taxon>
        <taxon>ecological metagenomes</taxon>
    </lineage>
</organism>
<comment type="caution">
    <text evidence="1">The sequence shown here is derived from an EMBL/GenBank/DDBJ whole genome shotgun (WGS) entry which is preliminary data.</text>
</comment>
<name>A0A0F8XGA0_9ZZZZ</name>
<reference evidence="1" key="1">
    <citation type="journal article" date="2015" name="Nature">
        <title>Complex archaea that bridge the gap between prokaryotes and eukaryotes.</title>
        <authorList>
            <person name="Spang A."/>
            <person name="Saw J.H."/>
            <person name="Jorgensen S.L."/>
            <person name="Zaremba-Niedzwiedzka K."/>
            <person name="Martijn J."/>
            <person name="Lind A.E."/>
            <person name="van Eijk R."/>
            <person name="Schleper C."/>
            <person name="Guy L."/>
            <person name="Ettema T.J."/>
        </authorList>
    </citation>
    <scope>NUCLEOTIDE SEQUENCE</scope>
</reference>